<accession>A0A286IBM2</accession>
<evidence type="ECO:0000313" key="1">
    <source>
        <dbReference type="EMBL" id="SOE17518.1"/>
    </source>
</evidence>
<reference evidence="2" key="1">
    <citation type="submission" date="2017-08" db="EMBL/GenBank/DDBJ databases">
        <authorList>
            <person name="Varghese N."/>
            <person name="Submissions S."/>
        </authorList>
    </citation>
    <scope>NUCLEOTIDE SEQUENCE [LARGE SCALE GENOMIC DNA]</scope>
    <source>
        <strain evidence="2">KCTC 23107</strain>
    </source>
</reference>
<dbReference type="AlphaFoldDB" id="A0A286IBM2"/>
<gene>
    <name evidence="1" type="ORF">SAMN05877838_2418</name>
</gene>
<sequence>MSRIKIIVTMAMLVLAGCVTEPSSKSSKKPSVNLDAVLPPESLLRKDTLAALKHDRSQSKLAYVGVWASNGDKCAMMDQTSFEGFAVITPDSIRRSNETCEISQGKPGSAVNSLEAICKARGSMTTSKNISIRMLSSRQMALTTTPGTPPTAMVRCRLLPTPVSPD</sequence>
<proteinExistence type="predicted"/>
<evidence type="ECO:0000313" key="2">
    <source>
        <dbReference type="Proteomes" id="UP000219465"/>
    </source>
</evidence>
<name>A0A286IBM2_9HYPH</name>
<keyword evidence="2" id="KW-1185">Reference proteome</keyword>
<organism evidence="1 2">
    <name type="scientific">Hoeflea halophila</name>
    <dbReference type="NCBI Taxonomy" id="714899"/>
    <lineage>
        <taxon>Bacteria</taxon>
        <taxon>Pseudomonadati</taxon>
        <taxon>Pseudomonadota</taxon>
        <taxon>Alphaproteobacteria</taxon>
        <taxon>Hyphomicrobiales</taxon>
        <taxon>Rhizobiaceae</taxon>
        <taxon>Hoeflea</taxon>
    </lineage>
</organism>
<dbReference type="RefSeq" id="WP_143439025.1">
    <property type="nucleotide sequence ID" value="NZ_OCPC01000003.1"/>
</dbReference>
<dbReference type="Proteomes" id="UP000219465">
    <property type="component" value="Unassembled WGS sequence"/>
</dbReference>
<dbReference type="PROSITE" id="PS51257">
    <property type="entry name" value="PROKAR_LIPOPROTEIN"/>
    <property type="match status" value="1"/>
</dbReference>
<dbReference type="OrthoDB" id="8115580at2"/>
<protein>
    <submittedName>
        <fullName evidence="1">Uncharacterized protein</fullName>
    </submittedName>
</protein>
<dbReference type="EMBL" id="OCPC01000003">
    <property type="protein sequence ID" value="SOE17518.1"/>
    <property type="molecule type" value="Genomic_DNA"/>
</dbReference>